<dbReference type="Gene3D" id="3.30.530.20">
    <property type="match status" value="1"/>
</dbReference>
<dbReference type="InterPro" id="IPR013538">
    <property type="entry name" value="ASHA1/2-like_C"/>
</dbReference>
<comment type="caution">
    <text evidence="3">The sequence shown here is derived from an EMBL/GenBank/DDBJ whole genome shotgun (WGS) entry which is preliminary data.</text>
</comment>
<dbReference type="AlphaFoldDB" id="A0A1J5QZT3"/>
<reference evidence="3" key="1">
    <citation type="submission" date="2016-10" db="EMBL/GenBank/DDBJ databases">
        <title>Sequence of Gallionella enrichment culture.</title>
        <authorList>
            <person name="Poehlein A."/>
            <person name="Muehling M."/>
            <person name="Daniel R."/>
        </authorList>
    </citation>
    <scope>NUCLEOTIDE SEQUENCE</scope>
</reference>
<comment type="similarity">
    <text evidence="1">Belongs to the AHA1 family.</text>
</comment>
<evidence type="ECO:0000256" key="1">
    <source>
        <dbReference type="ARBA" id="ARBA00006817"/>
    </source>
</evidence>
<proteinExistence type="inferred from homology"/>
<sequence length="155" mass="17363">MHPYQQSLALSADPASVYAALATPEGLRAWWTQDCDVATEVGGMIRLRFGRTHKEMRIERLEPGCEVRWLCVGAHIAASRLTHKDEWVGTQIVFRLTPQDNAHTRLDFEHIGLVPSLECYDMCHDGWRFFLGSLQALLETGRGTPYAPQAAAAVQ</sequence>
<dbReference type="InterPro" id="IPR023393">
    <property type="entry name" value="START-like_dom_sf"/>
</dbReference>
<evidence type="ECO:0000259" key="2">
    <source>
        <dbReference type="Pfam" id="PF08327"/>
    </source>
</evidence>
<name>A0A1J5QZT3_9ZZZZ</name>
<protein>
    <recommendedName>
        <fullName evidence="2">Activator of Hsp90 ATPase homologue 1/2-like C-terminal domain-containing protein</fullName>
    </recommendedName>
</protein>
<dbReference type="Pfam" id="PF08327">
    <property type="entry name" value="AHSA1"/>
    <property type="match status" value="1"/>
</dbReference>
<feature type="domain" description="Activator of Hsp90 ATPase homologue 1/2-like C-terminal" evidence="2">
    <location>
        <begin position="12"/>
        <end position="139"/>
    </location>
</feature>
<dbReference type="CDD" id="cd07814">
    <property type="entry name" value="SRPBCC_CalC_Aha1-like"/>
    <property type="match status" value="1"/>
</dbReference>
<accession>A0A1J5QZT3</accession>
<dbReference type="SUPFAM" id="SSF55961">
    <property type="entry name" value="Bet v1-like"/>
    <property type="match status" value="1"/>
</dbReference>
<gene>
    <name evidence="3" type="ORF">GALL_352390</name>
</gene>
<dbReference type="EMBL" id="MLJW01000749">
    <property type="protein sequence ID" value="OIQ82963.1"/>
    <property type="molecule type" value="Genomic_DNA"/>
</dbReference>
<evidence type="ECO:0000313" key="3">
    <source>
        <dbReference type="EMBL" id="OIQ82963.1"/>
    </source>
</evidence>
<organism evidence="3">
    <name type="scientific">mine drainage metagenome</name>
    <dbReference type="NCBI Taxonomy" id="410659"/>
    <lineage>
        <taxon>unclassified sequences</taxon>
        <taxon>metagenomes</taxon>
        <taxon>ecological metagenomes</taxon>
    </lineage>
</organism>